<sequence>MEESVGGVKGLSDSFLEAHLLRKILHIERVSHPLPNRIEIALHVWQVTTYVMREPCNPEEVRGAKATLQGFCIMYYFARHT</sequence>
<name>A0A016TNA8_9BILA</name>
<dbReference type="OrthoDB" id="2219495at2759"/>
<comment type="caution">
    <text evidence="1">The sequence shown here is derived from an EMBL/GenBank/DDBJ whole genome shotgun (WGS) entry which is preliminary data.</text>
</comment>
<gene>
    <name evidence="1" type="primary">Acey_s0090.g2342</name>
    <name evidence="1" type="ORF">Y032_0090g2342</name>
</gene>
<proteinExistence type="predicted"/>
<accession>A0A016TNA8</accession>
<dbReference type="EMBL" id="JARK01001426">
    <property type="protein sequence ID" value="EYC03973.1"/>
    <property type="molecule type" value="Genomic_DNA"/>
</dbReference>
<protein>
    <submittedName>
        <fullName evidence="1">Uncharacterized protein</fullName>
    </submittedName>
</protein>
<dbReference type="Proteomes" id="UP000024635">
    <property type="component" value="Unassembled WGS sequence"/>
</dbReference>
<evidence type="ECO:0000313" key="1">
    <source>
        <dbReference type="EMBL" id="EYC03973.1"/>
    </source>
</evidence>
<organism evidence="1 2">
    <name type="scientific">Ancylostoma ceylanicum</name>
    <dbReference type="NCBI Taxonomy" id="53326"/>
    <lineage>
        <taxon>Eukaryota</taxon>
        <taxon>Metazoa</taxon>
        <taxon>Ecdysozoa</taxon>
        <taxon>Nematoda</taxon>
        <taxon>Chromadorea</taxon>
        <taxon>Rhabditida</taxon>
        <taxon>Rhabditina</taxon>
        <taxon>Rhabditomorpha</taxon>
        <taxon>Strongyloidea</taxon>
        <taxon>Ancylostomatidae</taxon>
        <taxon>Ancylostomatinae</taxon>
        <taxon>Ancylostoma</taxon>
    </lineage>
</organism>
<evidence type="ECO:0000313" key="2">
    <source>
        <dbReference type="Proteomes" id="UP000024635"/>
    </source>
</evidence>
<keyword evidence="2" id="KW-1185">Reference proteome</keyword>
<reference evidence="2" key="1">
    <citation type="journal article" date="2015" name="Nat. Genet.">
        <title>The genome and transcriptome of the zoonotic hookworm Ancylostoma ceylanicum identify infection-specific gene families.</title>
        <authorList>
            <person name="Schwarz E.M."/>
            <person name="Hu Y."/>
            <person name="Antoshechkin I."/>
            <person name="Miller M.M."/>
            <person name="Sternberg P.W."/>
            <person name="Aroian R.V."/>
        </authorList>
    </citation>
    <scope>NUCLEOTIDE SEQUENCE</scope>
    <source>
        <strain evidence="2">HY135</strain>
    </source>
</reference>
<dbReference type="AlphaFoldDB" id="A0A016TNA8"/>